<dbReference type="InterPro" id="IPR002328">
    <property type="entry name" value="ADH_Zn_CS"/>
</dbReference>
<dbReference type="PROSITE" id="PS00059">
    <property type="entry name" value="ADH_ZINC"/>
    <property type="match status" value="1"/>
</dbReference>
<organism evidence="6 7">
    <name type="scientific">Caldinitratiruptor microaerophilus</name>
    <dbReference type="NCBI Taxonomy" id="671077"/>
    <lineage>
        <taxon>Bacteria</taxon>
        <taxon>Bacillati</taxon>
        <taxon>Bacillota</taxon>
        <taxon>Clostridia</taxon>
        <taxon>Eubacteriales</taxon>
        <taxon>Symbiobacteriaceae</taxon>
        <taxon>Caldinitratiruptor</taxon>
    </lineage>
</organism>
<dbReference type="EMBL" id="AP025628">
    <property type="protein sequence ID" value="BDG60174.1"/>
    <property type="molecule type" value="Genomic_DNA"/>
</dbReference>
<dbReference type="Pfam" id="PF00107">
    <property type="entry name" value="ADH_zinc_N"/>
    <property type="match status" value="1"/>
</dbReference>
<evidence type="ECO:0000313" key="7">
    <source>
        <dbReference type="Proteomes" id="UP001163687"/>
    </source>
</evidence>
<evidence type="ECO:0000256" key="4">
    <source>
        <dbReference type="RuleBase" id="RU361277"/>
    </source>
</evidence>
<comment type="cofactor">
    <cofactor evidence="4">
        <name>Zn(2+)</name>
        <dbReference type="ChEBI" id="CHEBI:29105"/>
    </cofactor>
</comment>
<dbReference type="Pfam" id="PF08240">
    <property type="entry name" value="ADH_N"/>
    <property type="match status" value="1"/>
</dbReference>
<keyword evidence="2 4" id="KW-0862">Zinc</keyword>
<dbReference type="PANTHER" id="PTHR43401:SF2">
    <property type="entry name" value="L-THREONINE 3-DEHYDROGENASE"/>
    <property type="match status" value="1"/>
</dbReference>
<keyword evidence="3" id="KW-0560">Oxidoreductase</keyword>
<dbReference type="RefSeq" id="WP_264844238.1">
    <property type="nucleotide sequence ID" value="NZ_AP025628.1"/>
</dbReference>
<dbReference type="GO" id="GO:0016491">
    <property type="term" value="F:oxidoreductase activity"/>
    <property type="evidence" value="ECO:0007669"/>
    <property type="project" value="UniProtKB-KW"/>
</dbReference>
<sequence>MKAVVKYGRQPGQVELRDVPVPEPGPGQVLVRVAACGICGSDLHAYLSDPGYEFVAVPVVLGHEFSGTVEAVGQGVSDLAPGDRVVGLAIQGCGRCETCRSGSSHLCPSRRVHGLHHDGGMAEYTTVGQEHLVRVPDGVDLPAVALVEPLSVAVHAVVDRSRVRPGDLVVVSGPGPIGLLCALVARHAGGTVVVTGAQADATHRLPAAARLGFPVLNVAEEPLSDGLRRLTGRSEADVWVEASGAGAALEAAAGSVRSGGVVTVVGMYAHPVELFFTSLVRKEVDVLFSYASHRANYLRALALVAGGAIDPTPLADPFPLSRASEAFAAALEKRVVKPVLLP</sequence>
<dbReference type="InterPro" id="IPR013149">
    <property type="entry name" value="ADH-like_C"/>
</dbReference>
<dbReference type="GO" id="GO:0008270">
    <property type="term" value="F:zinc ion binding"/>
    <property type="evidence" value="ECO:0007669"/>
    <property type="project" value="InterPro"/>
</dbReference>
<evidence type="ECO:0000259" key="5">
    <source>
        <dbReference type="SMART" id="SM00829"/>
    </source>
</evidence>
<name>A0AA35CKH0_9FIRM</name>
<dbReference type="SMART" id="SM00829">
    <property type="entry name" value="PKS_ER"/>
    <property type="match status" value="1"/>
</dbReference>
<dbReference type="CDD" id="cd08258">
    <property type="entry name" value="Zn_ADH4"/>
    <property type="match status" value="1"/>
</dbReference>
<dbReference type="Gene3D" id="3.90.180.10">
    <property type="entry name" value="Medium-chain alcohol dehydrogenases, catalytic domain"/>
    <property type="match status" value="1"/>
</dbReference>
<dbReference type="SUPFAM" id="SSF50129">
    <property type="entry name" value="GroES-like"/>
    <property type="match status" value="1"/>
</dbReference>
<comment type="similarity">
    <text evidence="4">Belongs to the zinc-containing alcohol dehydrogenase family.</text>
</comment>
<evidence type="ECO:0000256" key="2">
    <source>
        <dbReference type="ARBA" id="ARBA00022833"/>
    </source>
</evidence>
<dbReference type="PANTHER" id="PTHR43401">
    <property type="entry name" value="L-THREONINE 3-DEHYDROGENASE"/>
    <property type="match status" value="1"/>
</dbReference>
<dbReference type="InterPro" id="IPR036291">
    <property type="entry name" value="NAD(P)-bd_dom_sf"/>
</dbReference>
<dbReference type="AlphaFoldDB" id="A0AA35CKH0"/>
<keyword evidence="7" id="KW-1185">Reference proteome</keyword>
<dbReference type="InterPro" id="IPR050129">
    <property type="entry name" value="Zn_alcohol_dh"/>
</dbReference>
<accession>A0AA35CKH0</accession>
<dbReference type="InterPro" id="IPR013154">
    <property type="entry name" value="ADH-like_N"/>
</dbReference>
<keyword evidence="1 4" id="KW-0479">Metal-binding</keyword>
<dbReference type="SUPFAM" id="SSF51735">
    <property type="entry name" value="NAD(P)-binding Rossmann-fold domains"/>
    <property type="match status" value="1"/>
</dbReference>
<protein>
    <submittedName>
        <fullName evidence="6">Alcohol dehydrogenase</fullName>
    </submittedName>
</protein>
<dbReference type="InterPro" id="IPR011032">
    <property type="entry name" value="GroES-like_sf"/>
</dbReference>
<evidence type="ECO:0000313" key="6">
    <source>
        <dbReference type="EMBL" id="BDG60174.1"/>
    </source>
</evidence>
<feature type="domain" description="Enoyl reductase (ER)" evidence="5">
    <location>
        <begin position="9"/>
        <end position="340"/>
    </location>
</feature>
<evidence type="ECO:0000256" key="3">
    <source>
        <dbReference type="ARBA" id="ARBA00023002"/>
    </source>
</evidence>
<evidence type="ECO:0000256" key="1">
    <source>
        <dbReference type="ARBA" id="ARBA00022723"/>
    </source>
</evidence>
<proteinExistence type="inferred from homology"/>
<dbReference type="InterPro" id="IPR020843">
    <property type="entry name" value="ER"/>
</dbReference>
<dbReference type="Gene3D" id="3.40.50.720">
    <property type="entry name" value="NAD(P)-binding Rossmann-like Domain"/>
    <property type="match status" value="1"/>
</dbReference>
<dbReference type="KEGG" id="cmic:caldi_12640"/>
<gene>
    <name evidence="6" type="ORF">caldi_12640</name>
</gene>
<reference evidence="6" key="1">
    <citation type="submission" date="2022-03" db="EMBL/GenBank/DDBJ databases">
        <title>Complete genome sequence of Caldinitratiruptor microaerophilus.</title>
        <authorList>
            <person name="Mukaiyama R."/>
            <person name="Nishiyama T."/>
            <person name="Ueda K."/>
        </authorList>
    </citation>
    <scope>NUCLEOTIDE SEQUENCE</scope>
    <source>
        <strain evidence="6">JCM 16183</strain>
    </source>
</reference>
<dbReference type="Proteomes" id="UP001163687">
    <property type="component" value="Chromosome"/>
</dbReference>